<evidence type="ECO:0000313" key="2">
    <source>
        <dbReference type="EMBL" id="MBB3976468.1"/>
    </source>
</evidence>
<comment type="caution">
    <text evidence="2">The sequence shown here is derived from an EMBL/GenBank/DDBJ whole genome shotgun (WGS) entry which is preliminary data.</text>
</comment>
<evidence type="ECO:0000313" key="3">
    <source>
        <dbReference type="Proteomes" id="UP000574761"/>
    </source>
</evidence>
<dbReference type="RefSeq" id="WP_183801920.1">
    <property type="nucleotide sequence ID" value="NZ_JACIEE010000003.1"/>
</dbReference>
<keyword evidence="1" id="KW-0472">Membrane</keyword>
<sequence length="76" mass="8480">MVFGPFRPPITEDVAEVIAKDVKESEGHTPPSETPIAFIRRKIDPTVAVDMHPRVRRILLGIVLAMLVLVVVLLLR</sequence>
<proteinExistence type="predicted"/>
<evidence type="ECO:0000256" key="1">
    <source>
        <dbReference type="SAM" id="Phobius"/>
    </source>
</evidence>
<dbReference type="EMBL" id="JACIEE010000003">
    <property type="protein sequence ID" value="MBB3976468.1"/>
    <property type="molecule type" value="Genomic_DNA"/>
</dbReference>
<name>A0A7W6DB18_9HYPH</name>
<accession>A0A7W6DB18</accession>
<reference evidence="2 3" key="1">
    <citation type="submission" date="2020-08" db="EMBL/GenBank/DDBJ databases">
        <title>Genomic Encyclopedia of Type Strains, Phase IV (KMG-IV): sequencing the most valuable type-strain genomes for metagenomic binning, comparative biology and taxonomic classification.</title>
        <authorList>
            <person name="Goeker M."/>
        </authorList>
    </citation>
    <scope>NUCLEOTIDE SEQUENCE [LARGE SCALE GENOMIC DNA]</scope>
    <source>
        <strain evidence="2 3">DSM 100211</strain>
    </source>
</reference>
<gene>
    <name evidence="2" type="ORF">GGQ64_001657</name>
</gene>
<protein>
    <submittedName>
        <fullName evidence="2">Uncharacterized protein</fullName>
    </submittedName>
</protein>
<keyword evidence="1" id="KW-0812">Transmembrane</keyword>
<feature type="transmembrane region" description="Helical" evidence="1">
    <location>
        <begin position="58"/>
        <end position="75"/>
    </location>
</feature>
<dbReference type="AlphaFoldDB" id="A0A7W6DB18"/>
<keyword evidence="3" id="KW-1185">Reference proteome</keyword>
<keyword evidence="1" id="KW-1133">Transmembrane helix</keyword>
<dbReference type="Proteomes" id="UP000574761">
    <property type="component" value="Unassembled WGS sequence"/>
</dbReference>
<organism evidence="2 3">
    <name type="scientific">Mycoplana azooxidifex</name>
    <dbReference type="NCBI Taxonomy" id="1636188"/>
    <lineage>
        <taxon>Bacteria</taxon>
        <taxon>Pseudomonadati</taxon>
        <taxon>Pseudomonadota</taxon>
        <taxon>Alphaproteobacteria</taxon>
        <taxon>Hyphomicrobiales</taxon>
        <taxon>Rhizobiaceae</taxon>
        <taxon>Mycoplana</taxon>
    </lineage>
</organism>